<sequence length="290" mass="32218">MRVFSQVAANGSFSATADQMEMSRAMVTRCISELEEWLNARLLQRTTRKVTLTDAGEQFLRRCQQILTLTDEVIEETANLNSELSGQLRLTCSASFGYSQMASAIADFLALHPKLKIDMNVSDVSINLVDARVDLAIRISSNPDPMLIARRLGSCASILAASPKYLEQFGTPESPESLVHHRCMTHTIAGKYLWQFTRATETTKIEINSHFSTNDASILLHAAIAGGGITMQPTYLANDYIRAGKLVALLPDWSVPEMAINALYPSRRHMPAALRALLDFLVKRFEKAPW</sequence>
<name>D8VN39_9ZZZZ</name>
<dbReference type="GO" id="GO:0043565">
    <property type="term" value="F:sequence-specific DNA binding"/>
    <property type="evidence" value="ECO:0007669"/>
    <property type="project" value="TreeGrafter"/>
</dbReference>
<evidence type="ECO:0000259" key="5">
    <source>
        <dbReference type="PROSITE" id="PS50931"/>
    </source>
</evidence>
<dbReference type="InterPro" id="IPR005119">
    <property type="entry name" value="LysR_subst-bd"/>
</dbReference>
<dbReference type="Gene3D" id="3.40.190.290">
    <property type="match status" value="1"/>
</dbReference>
<evidence type="ECO:0000256" key="3">
    <source>
        <dbReference type="ARBA" id="ARBA00023125"/>
    </source>
</evidence>
<feature type="domain" description="HTH lysR-type" evidence="5">
    <location>
        <begin position="1"/>
        <end position="53"/>
    </location>
</feature>
<dbReference type="EMBL" id="GQ996413">
    <property type="protein sequence ID" value="ACY24824.1"/>
    <property type="molecule type" value="Genomic_DNA"/>
</dbReference>
<dbReference type="CDD" id="cd08422">
    <property type="entry name" value="PBP2_CrgA_like"/>
    <property type="match status" value="1"/>
</dbReference>
<dbReference type="PROSITE" id="PS50931">
    <property type="entry name" value="HTH_LYSR"/>
    <property type="match status" value="1"/>
</dbReference>
<dbReference type="FunFam" id="1.10.10.10:FF:000001">
    <property type="entry name" value="LysR family transcriptional regulator"/>
    <property type="match status" value="1"/>
</dbReference>
<evidence type="ECO:0000256" key="1">
    <source>
        <dbReference type="ARBA" id="ARBA00009437"/>
    </source>
</evidence>
<organism evidence="6">
    <name type="scientific">uncultured organism</name>
    <dbReference type="NCBI Taxonomy" id="155900"/>
    <lineage>
        <taxon>unclassified sequences</taxon>
        <taxon>environmental samples</taxon>
    </lineage>
</organism>
<dbReference type="GO" id="GO:0003700">
    <property type="term" value="F:DNA-binding transcription factor activity"/>
    <property type="evidence" value="ECO:0007669"/>
    <property type="project" value="InterPro"/>
</dbReference>
<dbReference type="PANTHER" id="PTHR30537:SF35">
    <property type="entry name" value="TRANSCRIPTIONAL REGULATORY PROTEIN"/>
    <property type="match status" value="1"/>
</dbReference>
<reference evidence="6" key="1">
    <citation type="submission" date="2009-09" db="EMBL/GenBank/DDBJ databases">
        <authorList>
            <person name="Beloqi A."/>
            <person name="Nechitaylo T.Y."/>
            <person name="Lopez-Cortes N."/>
            <person name="Vietes M."/>
            <person name="Polaina J."/>
            <person name="Strittmatter A."/>
            <person name="Reva O."/>
            <person name="Waliczek A."/>
            <person name="Golyshina O.V."/>
            <person name="Ferrer M."/>
            <person name="Golyshin P.N."/>
        </authorList>
    </citation>
    <scope>NUCLEOTIDE SEQUENCE</scope>
</reference>
<dbReference type="AlphaFoldDB" id="D8VN39"/>
<dbReference type="Pfam" id="PF00126">
    <property type="entry name" value="HTH_1"/>
    <property type="match status" value="1"/>
</dbReference>
<reference evidence="6" key="2">
    <citation type="journal article" date="2010" name="Appl. Environ. Microbiol.">
        <title>Diversity of glycosyl hydrolases from cellulose-depleting communities enriched from casts of two earthworm species.</title>
        <authorList>
            <person name="Beloqui A."/>
            <person name="Nechitaylo T.Y."/>
            <person name="Lopez-Cortes N."/>
            <person name="Ghazi A."/>
            <person name="Guazzaroni M.E."/>
            <person name="Polaina J."/>
            <person name="Strittmatter A.W."/>
            <person name="Reva O."/>
            <person name="Waliczek A."/>
            <person name="Yakimov M.M."/>
            <person name="Golyshina O.V."/>
            <person name="Ferrer M."/>
            <person name="Golyshin P.N."/>
        </authorList>
    </citation>
    <scope>NUCLEOTIDE SEQUENCE</scope>
</reference>
<keyword evidence="3" id="KW-0238">DNA-binding</keyword>
<evidence type="ECO:0000313" key="6">
    <source>
        <dbReference type="EMBL" id="ACY24824.1"/>
    </source>
</evidence>
<keyword evidence="2" id="KW-0805">Transcription regulation</keyword>
<dbReference type="FunFam" id="3.40.190.290:FF:000001">
    <property type="entry name" value="Transcriptional regulator, LysR family"/>
    <property type="match status" value="1"/>
</dbReference>
<dbReference type="InterPro" id="IPR036388">
    <property type="entry name" value="WH-like_DNA-bd_sf"/>
</dbReference>
<dbReference type="SUPFAM" id="SSF46785">
    <property type="entry name" value="Winged helix' DNA-binding domain"/>
    <property type="match status" value="1"/>
</dbReference>
<dbReference type="InterPro" id="IPR036390">
    <property type="entry name" value="WH_DNA-bd_sf"/>
</dbReference>
<dbReference type="InterPro" id="IPR000847">
    <property type="entry name" value="LysR_HTH_N"/>
</dbReference>
<dbReference type="SUPFAM" id="SSF53850">
    <property type="entry name" value="Periplasmic binding protein-like II"/>
    <property type="match status" value="1"/>
</dbReference>
<comment type="similarity">
    <text evidence="1">Belongs to the LysR transcriptional regulatory family.</text>
</comment>
<evidence type="ECO:0000256" key="2">
    <source>
        <dbReference type="ARBA" id="ARBA00023015"/>
    </source>
</evidence>
<protein>
    <submittedName>
        <fullName evidence="6">LysR family transcriptional regulator</fullName>
    </submittedName>
</protein>
<dbReference type="PANTHER" id="PTHR30537">
    <property type="entry name" value="HTH-TYPE TRANSCRIPTIONAL REGULATOR"/>
    <property type="match status" value="1"/>
</dbReference>
<evidence type="ECO:0000256" key="4">
    <source>
        <dbReference type="ARBA" id="ARBA00023163"/>
    </source>
</evidence>
<dbReference type="GO" id="GO:0006351">
    <property type="term" value="P:DNA-templated transcription"/>
    <property type="evidence" value="ECO:0007669"/>
    <property type="project" value="TreeGrafter"/>
</dbReference>
<accession>D8VN39</accession>
<dbReference type="Gene3D" id="1.10.10.10">
    <property type="entry name" value="Winged helix-like DNA-binding domain superfamily/Winged helix DNA-binding domain"/>
    <property type="match status" value="1"/>
</dbReference>
<dbReference type="InterPro" id="IPR058163">
    <property type="entry name" value="LysR-type_TF_proteobact-type"/>
</dbReference>
<proteinExistence type="inferred from homology"/>
<keyword evidence="4" id="KW-0804">Transcription</keyword>
<dbReference type="Pfam" id="PF03466">
    <property type="entry name" value="LysR_substrate"/>
    <property type="match status" value="1"/>
</dbReference>